<dbReference type="EMBL" id="CP099837">
    <property type="protein sequence ID" value="USY21754.1"/>
    <property type="molecule type" value="Genomic_DNA"/>
</dbReference>
<gene>
    <name evidence="1" type="ORF">NE857_09185</name>
</gene>
<accession>A0ABY5DBM6</accession>
<protein>
    <submittedName>
        <fullName evidence="1">Major capsid protein</fullName>
    </submittedName>
</protein>
<sequence length="336" mass="36641">MLLTHEFLPAAELTGFARAALADLDTNQFRLRSFLPDLETDDIFYSIELGSTAGLTKAGEYRAWDTEAPITSRAGLRKAMGEIPPISRKIPLAEYAQLMQRRQEERVTSLIQRDTITLVRETAARVELARADALVHGKVRLRELGVEVDFGRRTEMSPTAGTPWDQPGATPLSDLIAWAEDYARINGAAPSVLLASRRAMGLLLRNEEIRGAIYGGQVNSAPSFVSHSQLDTALNAFGLPSLSTYDAQMEVDGKAHQVLPASRVLMLPDSDLGHTLWGPTLEAMSSDYGIEDGAEPGIVVGTYRQQDPLNLWTRSNAVSLPILGRPNAAFSATVLE</sequence>
<name>A0ABY5DBM6_9ACTN</name>
<dbReference type="Pfam" id="PF03864">
    <property type="entry name" value="Phage_cap_E"/>
    <property type="match status" value="1"/>
</dbReference>
<keyword evidence="2" id="KW-1185">Reference proteome</keyword>
<dbReference type="Proteomes" id="UP001055940">
    <property type="component" value="Chromosome"/>
</dbReference>
<reference evidence="1" key="1">
    <citation type="submission" date="2022-06" db="EMBL/GenBank/DDBJ databases">
        <authorList>
            <person name="Ping M."/>
        </authorList>
    </citation>
    <scope>NUCLEOTIDE SEQUENCE</scope>
    <source>
        <strain evidence="1">JCM11759T</strain>
    </source>
</reference>
<evidence type="ECO:0000313" key="1">
    <source>
        <dbReference type="EMBL" id="USY21754.1"/>
    </source>
</evidence>
<dbReference type="RefSeq" id="WP_254420594.1">
    <property type="nucleotide sequence ID" value="NZ_BAAAJB010000005.1"/>
</dbReference>
<proteinExistence type="predicted"/>
<dbReference type="InterPro" id="IPR053738">
    <property type="entry name" value="Lambda_capsid_assembly"/>
</dbReference>
<evidence type="ECO:0000313" key="2">
    <source>
        <dbReference type="Proteomes" id="UP001055940"/>
    </source>
</evidence>
<organism evidence="1 2">
    <name type="scientific">Nocardiopsis exhalans</name>
    <dbReference type="NCBI Taxonomy" id="163604"/>
    <lineage>
        <taxon>Bacteria</taxon>
        <taxon>Bacillati</taxon>
        <taxon>Actinomycetota</taxon>
        <taxon>Actinomycetes</taxon>
        <taxon>Streptosporangiales</taxon>
        <taxon>Nocardiopsidaceae</taxon>
        <taxon>Nocardiopsis</taxon>
    </lineage>
</organism>
<dbReference type="Gene3D" id="3.90.1690.10">
    <property type="entry name" value="phage-related protein like domain"/>
    <property type="match status" value="1"/>
</dbReference>
<dbReference type="InterPro" id="IPR005564">
    <property type="entry name" value="Major_capsid_GpE"/>
</dbReference>